<sequence>MGMWKLSFLGFLSAYFLFTIGAVELGRNQPTERISGSAGDVLEDDPVGRLKVYVYELPSKYNKKILQKDPRCLNHMFAAEIFMHRFLLSSPVRTLNPEEADWFYTPVYTTCDLTPNGLPLPFKSPRMMRSAIQLISSNWPYWNRTEGADHFFVVPHDFGACFHYLEEKAIERGILQLLRRATLVQTFGQRNHVCLKEGSITIPPYAPPQKMQTHLIPDKTPRSIFVYFRGLFYDVGNDPEGGYYARGARAAVWENFKNNPLFDISTEHPTTYYEDMQRAVFCLCPLGWAPWSPRLVEAVIFGCIPVIIADDIVLPFADAIPWEEIGVFVAEEEVPNLDTILTSISPEVILRKQRLLANPSMKQAMLFPQPAQSGDAFHQVLNGLARKLPHDNTVFLKPGEKFLNWTAGPVGDLKPCKFWTFHNKIGMAMAVAMASTTAFPLPSTSFFTPQTWLHSGPFSLRCLGGRMEHNSNGAKIKSTILHHLFHKQRQSPYYDNLCRPVSDLLPFITNGIRGVTTNPAIFERAISSSNAYNEQLRKLVGAGKDVESAYWELVVKDIHDTCKLLEPIYNDSDGVDGYVSVAVSPKLANDTRGTIEEAKWLNKMIGCSNVYIKIPATDESILSMKEVISLGISVNATLIFCLQRYEAVIDAYLDGLEACGRTDLSKVSSAAAFYISRVDSILDKKLEQIGTSEALDLKGKGAIAQAVLAYQLYQKKFSGPRWEHLEKKGAKKQRLMWASTNVKTPAYLDTFYVDSLIGPDTISTIPDQALKAFMDHGILSRTLDAKVSEAQDIYNAIQKLGIDWGSVGSQLEHEVLDSFTKSFHNVLQCIHKKTLRTNMALQAPSLHCAPTVNGGLRRPSVNPFALKSSFFSGSLNLLLHPNHHHLTSAPPRISMRVASKQAYICRDCGYIYNDRTPFEKLPDNYFCPVCGAPKRRFRTYAPAVSKDANSTDVRKARKAELKRDEAIGKALPIAVVVGIAVLAGLYFYLNSQY</sequence>
<dbReference type="Pfam" id="PF00923">
    <property type="entry name" value="TAL_FSA"/>
    <property type="match status" value="1"/>
</dbReference>
<organism evidence="12 13">
    <name type="scientific">Phaseolus coccineus</name>
    <name type="common">Scarlet runner bean</name>
    <name type="synonym">Phaseolus multiflorus</name>
    <dbReference type="NCBI Taxonomy" id="3886"/>
    <lineage>
        <taxon>Eukaryota</taxon>
        <taxon>Viridiplantae</taxon>
        <taxon>Streptophyta</taxon>
        <taxon>Embryophyta</taxon>
        <taxon>Tracheophyta</taxon>
        <taxon>Spermatophyta</taxon>
        <taxon>Magnoliopsida</taxon>
        <taxon>eudicotyledons</taxon>
        <taxon>Gunneridae</taxon>
        <taxon>Pentapetalae</taxon>
        <taxon>rosids</taxon>
        <taxon>fabids</taxon>
        <taxon>Fabales</taxon>
        <taxon>Fabaceae</taxon>
        <taxon>Papilionoideae</taxon>
        <taxon>50 kb inversion clade</taxon>
        <taxon>NPAAA clade</taxon>
        <taxon>indigoferoid/millettioid clade</taxon>
        <taxon>Phaseoleae</taxon>
        <taxon>Phaseolus</taxon>
    </lineage>
</organism>
<dbReference type="SUPFAM" id="SSF51569">
    <property type="entry name" value="Aldolase"/>
    <property type="match status" value="1"/>
</dbReference>
<feature type="transmembrane region" description="Helical" evidence="9">
    <location>
        <begin position="970"/>
        <end position="989"/>
    </location>
</feature>
<dbReference type="InterPro" id="IPR001585">
    <property type="entry name" value="TAL/FSA"/>
</dbReference>
<dbReference type="PANTHER" id="PTHR10683">
    <property type="entry name" value="TRANSALDOLASE"/>
    <property type="match status" value="1"/>
</dbReference>
<evidence type="ECO:0000313" key="12">
    <source>
        <dbReference type="EMBL" id="KAK7369592.1"/>
    </source>
</evidence>
<dbReference type="HAMAP" id="MF_00493">
    <property type="entry name" value="Transaldolase_2"/>
    <property type="match status" value="1"/>
</dbReference>
<dbReference type="InterPro" id="IPR040911">
    <property type="entry name" value="Exostosin_GT47"/>
</dbReference>
<dbReference type="InterPro" id="IPR018225">
    <property type="entry name" value="Transaldolase_AS"/>
</dbReference>
<dbReference type="NCBIfam" id="NF002881">
    <property type="entry name" value="PRK03343.1"/>
    <property type="match status" value="1"/>
</dbReference>
<evidence type="ECO:0000256" key="3">
    <source>
        <dbReference type="ARBA" id="ARBA00022448"/>
    </source>
</evidence>
<dbReference type="GO" id="GO:0005506">
    <property type="term" value="F:iron ion binding"/>
    <property type="evidence" value="ECO:0007669"/>
    <property type="project" value="InterPro"/>
</dbReference>
<accession>A0AAN9NFJ4</accession>
<evidence type="ECO:0000256" key="4">
    <source>
        <dbReference type="ARBA" id="ARBA00022723"/>
    </source>
</evidence>
<evidence type="ECO:0000313" key="13">
    <source>
        <dbReference type="Proteomes" id="UP001374584"/>
    </source>
</evidence>
<dbReference type="PANTHER" id="PTHR10683:SF33">
    <property type="entry name" value="TRANSALDOLASE"/>
    <property type="match status" value="1"/>
</dbReference>
<reference evidence="12 13" key="1">
    <citation type="submission" date="2024-01" db="EMBL/GenBank/DDBJ databases">
        <title>The genomes of 5 underutilized Papilionoideae crops provide insights into root nodulation and disease resistanc.</title>
        <authorList>
            <person name="Jiang F."/>
        </authorList>
    </citation>
    <scope>NUCLEOTIDE SEQUENCE [LARGE SCALE GENOMIC DNA]</scope>
    <source>
        <strain evidence="12">JINMINGXINNONG_FW02</strain>
        <tissue evidence="12">Leaves</tissue>
    </source>
</reference>
<keyword evidence="7" id="KW-0704">Schiff base</keyword>
<evidence type="ECO:0000256" key="8">
    <source>
        <dbReference type="ARBA" id="ARBA00048810"/>
    </source>
</evidence>
<keyword evidence="4" id="KW-0479">Metal-binding</keyword>
<evidence type="ECO:0000256" key="7">
    <source>
        <dbReference type="ARBA" id="ARBA00023270"/>
    </source>
</evidence>
<gene>
    <name evidence="12" type="ORF">VNO80_11634</name>
</gene>
<feature type="domain" description="Rubredoxin-like" evidence="11">
    <location>
        <begin position="900"/>
        <end position="940"/>
    </location>
</feature>
<dbReference type="InterPro" id="IPR013785">
    <property type="entry name" value="Aldolase_TIM"/>
</dbReference>
<dbReference type="PROSITE" id="PS01054">
    <property type="entry name" value="TRANSALDOLASE_1"/>
    <property type="match status" value="1"/>
</dbReference>
<dbReference type="GO" id="GO:0005975">
    <property type="term" value="P:carbohydrate metabolic process"/>
    <property type="evidence" value="ECO:0007669"/>
    <property type="project" value="InterPro"/>
</dbReference>
<feature type="chain" id="PRO_5042992807" description="Rubredoxin-like domain-containing protein" evidence="10">
    <location>
        <begin position="23"/>
        <end position="993"/>
    </location>
</feature>
<dbReference type="EMBL" id="JAYMYR010000004">
    <property type="protein sequence ID" value="KAK7369592.1"/>
    <property type="molecule type" value="Genomic_DNA"/>
</dbReference>
<dbReference type="GO" id="GO:0006098">
    <property type="term" value="P:pentose-phosphate shunt"/>
    <property type="evidence" value="ECO:0007669"/>
    <property type="project" value="InterPro"/>
</dbReference>
<dbReference type="InterPro" id="IPR024934">
    <property type="entry name" value="Rubredoxin-like_dom"/>
</dbReference>
<evidence type="ECO:0000259" key="11">
    <source>
        <dbReference type="PROSITE" id="PS50903"/>
    </source>
</evidence>
<evidence type="ECO:0000256" key="10">
    <source>
        <dbReference type="SAM" id="SignalP"/>
    </source>
</evidence>
<feature type="signal peptide" evidence="10">
    <location>
        <begin position="1"/>
        <end position="22"/>
    </location>
</feature>
<comment type="catalytic activity">
    <reaction evidence="8">
        <text>D-sedoheptulose 7-phosphate + D-glyceraldehyde 3-phosphate = D-erythrose 4-phosphate + beta-D-fructose 6-phosphate</text>
        <dbReference type="Rhea" id="RHEA:17053"/>
        <dbReference type="ChEBI" id="CHEBI:16897"/>
        <dbReference type="ChEBI" id="CHEBI:57483"/>
        <dbReference type="ChEBI" id="CHEBI:57634"/>
        <dbReference type="ChEBI" id="CHEBI:59776"/>
        <dbReference type="EC" id="2.2.1.2"/>
    </reaction>
</comment>
<dbReference type="Gene3D" id="3.20.20.70">
    <property type="entry name" value="Aldolase class I"/>
    <property type="match status" value="1"/>
</dbReference>
<dbReference type="PROSITE" id="PS50903">
    <property type="entry name" value="RUBREDOXIN_LIKE"/>
    <property type="match status" value="1"/>
</dbReference>
<dbReference type="CDD" id="cd00730">
    <property type="entry name" value="rubredoxin"/>
    <property type="match status" value="1"/>
</dbReference>
<dbReference type="Proteomes" id="UP001374584">
    <property type="component" value="Unassembled WGS sequence"/>
</dbReference>
<evidence type="ECO:0000256" key="5">
    <source>
        <dbReference type="ARBA" id="ARBA00022982"/>
    </source>
</evidence>
<protein>
    <recommendedName>
        <fullName evidence="11">Rubredoxin-like domain-containing protein</fullName>
    </recommendedName>
</protein>
<evidence type="ECO:0000256" key="1">
    <source>
        <dbReference type="ARBA" id="ARBA00003518"/>
    </source>
</evidence>
<dbReference type="GO" id="GO:0004801">
    <property type="term" value="F:transaldolase activity"/>
    <property type="evidence" value="ECO:0007669"/>
    <property type="project" value="UniProtKB-EC"/>
</dbReference>
<keyword evidence="9" id="KW-0472">Membrane</keyword>
<keyword evidence="10" id="KW-0732">Signal</keyword>
<keyword evidence="3" id="KW-0813">Transport</keyword>
<keyword evidence="13" id="KW-1185">Reference proteome</keyword>
<comment type="function">
    <text evidence="1">Transaldolase is important for the balance of metabolites in the pentose-phosphate pathway.</text>
</comment>
<dbReference type="GO" id="GO:0005737">
    <property type="term" value="C:cytoplasm"/>
    <property type="evidence" value="ECO:0007669"/>
    <property type="project" value="InterPro"/>
</dbReference>
<comment type="caution">
    <text evidence="12">The sequence shown here is derived from an EMBL/GenBank/DDBJ whole genome shotgun (WGS) entry which is preliminary data.</text>
</comment>
<dbReference type="NCBIfam" id="TIGR00876">
    <property type="entry name" value="tal_mycobact"/>
    <property type="match status" value="1"/>
</dbReference>
<keyword evidence="6" id="KW-0408">Iron</keyword>
<evidence type="ECO:0000256" key="2">
    <source>
        <dbReference type="ARBA" id="ARBA00008426"/>
    </source>
</evidence>
<evidence type="ECO:0000256" key="9">
    <source>
        <dbReference type="SAM" id="Phobius"/>
    </source>
</evidence>
<dbReference type="AlphaFoldDB" id="A0AAN9NFJ4"/>
<dbReference type="InterPro" id="IPR004732">
    <property type="entry name" value="Transaldolase_2"/>
</dbReference>
<keyword evidence="9" id="KW-1133">Transmembrane helix</keyword>
<dbReference type="Gene3D" id="2.20.28.10">
    <property type="match status" value="1"/>
</dbReference>
<dbReference type="InterPro" id="IPR024935">
    <property type="entry name" value="Rubredoxin_dom"/>
</dbReference>
<comment type="similarity">
    <text evidence="2">Belongs to the transaldolase family. Type 2 subfamily.</text>
</comment>
<dbReference type="SUPFAM" id="SSF57802">
    <property type="entry name" value="Rubredoxin-like"/>
    <property type="match status" value="1"/>
</dbReference>
<keyword evidence="9" id="KW-0812">Transmembrane</keyword>
<dbReference type="CDD" id="cd00955">
    <property type="entry name" value="Transaldolase_like"/>
    <property type="match status" value="1"/>
</dbReference>
<dbReference type="Pfam" id="PF03016">
    <property type="entry name" value="Exostosin_GT47"/>
    <property type="match status" value="1"/>
</dbReference>
<name>A0AAN9NFJ4_PHACN</name>
<evidence type="ECO:0000256" key="6">
    <source>
        <dbReference type="ARBA" id="ARBA00023004"/>
    </source>
</evidence>
<proteinExistence type="inferred from homology"/>
<keyword evidence="5" id="KW-0249">Electron transport</keyword>